<feature type="compositionally biased region" description="Basic residues" evidence="1">
    <location>
        <begin position="1"/>
        <end position="15"/>
    </location>
</feature>
<keyword evidence="3" id="KW-1185">Reference proteome</keyword>
<protein>
    <submittedName>
        <fullName evidence="2">Uncharacterized protein</fullName>
    </submittedName>
</protein>
<dbReference type="KEGG" id="abp:AGABI1DRAFT133623"/>
<dbReference type="Proteomes" id="UP000008493">
    <property type="component" value="Unassembled WGS sequence"/>
</dbReference>
<dbReference type="EMBL" id="JH971654">
    <property type="protein sequence ID" value="EKM74110.1"/>
    <property type="molecule type" value="Genomic_DNA"/>
</dbReference>
<feature type="region of interest" description="Disordered" evidence="1">
    <location>
        <begin position="1"/>
        <end position="63"/>
    </location>
</feature>
<dbReference type="GeneID" id="18827996"/>
<dbReference type="InParanoid" id="K5XI62"/>
<organism evidence="2 3">
    <name type="scientific">Agaricus bisporus var. burnettii (strain JB137-S8 / ATCC MYA-4627 / FGSC 10392)</name>
    <name type="common">White button mushroom</name>
    <dbReference type="NCBI Taxonomy" id="597362"/>
    <lineage>
        <taxon>Eukaryota</taxon>
        <taxon>Fungi</taxon>
        <taxon>Dikarya</taxon>
        <taxon>Basidiomycota</taxon>
        <taxon>Agaricomycotina</taxon>
        <taxon>Agaricomycetes</taxon>
        <taxon>Agaricomycetidae</taxon>
        <taxon>Agaricales</taxon>
        <taxon>Agaricineae</taxon>
        <taxon>Agaricaceae</taxon>
        <taxon>Agaricus</taxon>
    </lineage>
</organism>
<proteinExistence type="predicted"/>
<sequence length="92" mass="10068">MPRQKSFNHHSKKPSAARDAQSKGLEAGRAKKNTSSNKENAPPVKKQTTFIGRTSPIGKSPWKNPLEAEKCILLELCQNVTASTEAKLSAYC</sequence>
<gene>
    <name evidence="2" type="ORF">AGABI1DRAFT_133623</name>
</gene>
<dbReference type="RefSeq" id="XP_007335251.1">
    <property type="nucleotide sequence ID" value="XM_007335189.1"/>
</dbReference>
<dbReference type="HOGENOM" id="CLU_2412727_0_0_1"/>
<evidence type="ECO:0000313" key="3">
    <source>
        <dbReference type="Proteomes" id="UP000008493"/>
    </source>
</evidence>
<evidence type="ECO:0000256" key="1">
    <source>
        <dbReference type="SAM" id="MobiDB-lite"/>
    </source>
</evidence>
<reference evidence="3" key="1">
    <citation type="journal article" date="2012" name="Proc. Natl. Acad. Sci. U.S.A.">
        <title>Genome sequence of the button mushroom Agaricus bisporus reveals mechanisms governing adaptation to a humic-rich ecological niche.</title>
        <authorList>
            <person name="Morin E."/>
            <person name="Kohler A."/>
            <person name="Baker A.R."/>
            <person name="Foulongne-Oriol M."/>
            <person name="Lombard V."/>
            <person name="Nagy L.G."/>
            <person name="Ohm R.A."/>
            <person name="Patyshakuliyeva A."/>
            <person name="Brun A."/>
            <person name="Aerts A.L."/>
            <person name="Bailey A.M."/>
            <person name="Billette C."/>
            <person name="Coutinho P.M."/>
            <person name="Deakin G."/>
            <person name="Doddapaneni H."/>
            <person name="Floudas D."/>
            <person name="Grimwood J."/>
            <person name="Hilden K."/>
            <person name="Kuees U."/>
            <person name="LaButti K.M."/>
            <person name="Lapidus A."/>
            <person name="Lindquist E.A."/>
            <person name="Lucas S.M."/>
            <person name="Murat C."/>
            <person name="Riley R.W."/>
            <person name="Salamov A.A."/>
            <person name="Schmutz J."/>
            <person name="Subramanian V."/>
            <person name="Woesten H.A.B."/>
            <person name="Xu J."/>
            <person name="Eastwood D.C."/>
            <person name="Foster G.D."/>
            <person name="Sonnenberg A.S."/>
            <person name="Cullen D."/>
            <person name="de Vries R.P."/>
            <person name="Lundell T."/>
            <person name="Hibbett D.S."/>
            <person name="Henrissat B."/>
            <person name="Burton K.S."/>
            <person name="Kerrigan R.W."/>
            <person name="Challen M.P."/>
            <person name="Grigoriev I.V."/>
            <person name="Martin F."/>
        </authorList>
    </citation>
    <scope>NUCLEOTIDE SEQUENCE [LARGE SCALE GENOMIC DNA]</scope>
    <source>
        <strain evidence="3">JB137-S8 / ATCC MYA-4627 / FGSC 10392</strain>
    </source>
</reference>
<accession>K5XI62</accession>
<evidence type="ECO:0000313" key="2">
    <source>
        <dbReference type="EMBL" id="EKM74110.1"/>
    </source>
</evidence>
<name>K5XI62_AGABU</name>
<dbReference type="AlphaFoldDB" id="K5XI62"/>